<dbReference type="AlphaFoldDB" id="A0A1Y2M4I7"/>
<dbReference type="InParanoid" id="A0A1Y2M4I7"/>
<evidence type="ECO:0000313" key="8">
    <source>
        <dbReference type="EMBL" id="OSS50719.1"/>
    </source>
</evidence>
<feature type="region of interest" description="Disordered" evidence="6">
    <location>
        <begin position="39"/>
        <end position="103"/>
    </location>
</feature>
<dbReference type="PANTHER" id="PTHR19304">
    <property type="entry name" value="CYCLIC-AMP RESPONSE ELEMENT BINDING PROTEIN"/>
    <property type="match status" value="1"/>
</dbReference>
<keyword evidence="2" id="KW-0805">Transcription regulation</keyword>
<organism evidence="8 9">
    <name type="scientific">Epicoccum nigrum</name>
    <name type="common">Soil fungus</name>
    <name type="synonym">Epicoccum purpurascens</name>
    <dbReference type="NCBI Taxonomy" id="105696"/>
    <lineage>
        <taxon>Eukaryota</taxon>
        <taxon>Fungi</taxon>
        <taxon>Dikarya</taxon>
        <taxon>Ascomycota</taxon>
        <taxon>Pezizomycotina</taxon>
        <taxon>Dothideomycetes</taxon>
        <taxon>Pleosporomycetidae</taxon>
        <taxon>Pleosporales</taxon>
        <taxon>Pleosporineae</taxon>
        <taxon>Didymellaceae</taxon>
        <taxon>Epicoccum</taxon>
    </lineage>
</organism>
<accession>A0A1Y2M4I7</accession>
<keyword evidence="4" id="KW-0804">Transcription</keyword>
<reference evidence="8 9" key="1">
    <citation type="journal article" date="2017" name="Genome Announc.">
        <title>Genome sequence of the saprophytic ascomycete Epicoccum nigrum ICMP 19927 strain isolated from New Zealand.</title>
        <authorList>
            <person name="Fokin M."/>
            <person name="Fleetwood D."/>
            <person name="Weir B.S."/>
            <person name="Villas-Boas S.G."/>
        </authorList>
    </citation>
    <scope>NUCLEOTIDE SEQUENCE [LARGE SCALE GENOMIC DNA]</scope>
    <source>
        <strain evidence="8 9">ICMP 19927</strain>
    </source>
</reference>
<dbReference type="InterPro" id="IPR004827">
    <property type="entry name" value="bZIP"/>
</dbReference>
<feature type="compositionally biased region" description="Polar residues" evidence="6">
    <location>
        <begin position="40"/>
        <end position="50"/>
    </location>
</feature>
<dbReference type="InterPro" id="IPR046347">
    <property type="entry name" value="bZIP_sf"/>
</dbReference>
<evidence type="ECO:0000256" key="4">
    <source>
        <dbReference type="ARBA" id="ARBA00023163"/>
    </source>
</evidence>
<dbReference type="GO" id="GO:0003700">
    <property type="term" value="F:DNA-binding transcription factor activity"/>
    <property type="evidence" value="ECO:0007669"/>
    <property type="project" value="InterPro"/>
</dbReference>
<keyword evidence="9" id="KW-1185">Reference proteome</keyword>
<dbReference type="Gene3D" id="1.20.5.170">
    <property type="match status" value="1"/>
</dbReference>
<proteinExistence type="predicted"/>
<evidence type="ECO:0000256" key="6">
    <source>
        <dbReference type="SAM" id="MobiDB-lite"/>
    </source>
</evidence>
<dbReference type="STRING" id="105696.A0A1Y2M4I7"/>
<dbReference type="CDD" id="cd14687">
    <property type="entry name" value="bZIP_ATF2"/>
    <property type="match status" value="1"/>
</dbReference>
<dbReference type="SMART" id="SM00338">
    <property type="entry name" value="BRLZ"/>
    <property type="match status" value="1"/>
</dbReference>
<dbReference type="EMBL" id="KZ107841">
    <property type="protein sequence ID" value="OSS50719.1"/>
    <property type="molecule type" value="Genomic_DNA"/>
</dbReference>
<evidence type="ECO:0000256" key="2">
    <source>
        <dbReference type="ARBA" id="ARBA00023015"/>
    </source>
</evidence>
<sequence>MEYINFQNVREEHLSINEPFDGTIWPQQQSNLQAEIATRSFDQSPQISSSREVDSRRRTLRSSSRPGGETACPFDDLKTQRPKRGRPRLDSCTADKRNSGIPPDELSALREYNLEKNRVAAEKCRLRRKKSTAKLSADFNVLSQKNEALKADEALLREELLFLKNKVLSHASCGSPIIDGYIAQSAEVKLGAQSPQLSRRNSDRTETTINHASASTGLASELNMMLAPLGQEYINPNVETNKYDFLWSVDDELNAGQSWQ</sequence>
<keyword evidence="3" id="KW-0238">DNA-binding</keyword>
<dbReference type="PRINTS" id="PR00043">
    <property type="entry name" value="LEUZIPPRJUN"/>
</dbReference>
<gene>
    <name evidence="8" type="ORF">B5807_04062</name>
</gene>
<dbReference type="PROSITE" id="PS50217">
    <property type="entry name" value="BZIP"/>
    <property type="match status" value="1"/>
</dbReference>
<name>A0A1Y2M4I7_EPING</name>
<dbReference type="InterPro" id="IPR002112">
    <property type="entry name" value="Leuzip_Jun"/>
</dbReference>
<evidence type="ECO:0000256" key="5">
    <source>
        <dbReference type="ARBA" id="ARBA00023242"/>
    </source>
</evidence>
<feature type="domain" description="BZIP" evidence="7">
    <location>
        <begin position="110"/>
        <end position="170"/>
    </location>
</feature>
<keyword evidence="5" id="KW-0539">Nucleus</keyword>
<evidence type="ECO:0000256" key="3">
    <source>
        <dbReference type="ARBA" id="ARBA00023125"/>
    </source>
</evidence>
<comment type="subcellular location">
    <subcellularLocation>
        <location evidence="1">Nucleus</location>
    </subcellularLocation>
</comment>
<protein>
    <recommendedName>
        <fullName evidence="7">BZIP domain-containing protein</fullName>
    </recommendedName>
</protein>
<evidence type="ECO:0000313" key="9">
    <source>
        <dbReference type="Proteomes" id="UP000193240"/>
    </source>
</evidence>
<evidence type="ECO:0000259" key="7">
    <source>
        <dbReference type="PROSITE" id="PS50217"/>
    </source>
</evidence>
<dbReference type="GO" id="GO:0005634">
    <property type="term" value="C:nucleus"/>
    <property type="evidence" value="ECO:0007669"/>
    <property type="project" value="UniProtKB-SubCell"/>
</dbReference>
<dbReference type="InterPro" id="IPR051027">
    <property type="entry name" value="bZIP_transcription_factors"/>
</dbReference>
<dbReference type="Pfam" id="PF00170">
    <property type="entry name" value="bZIP_1"/>
    <property type="match status" value="1"/>
</dbReference>
<dbReference type="SUPFAM" id="SSF57959">
    <property type="entry name" value="Leucine zipper domain"/>
    <property type="match status" value="1"/>
</dbReference>
<feature type="compositionally biased region" description="Basic and acidic residues" evidence="6">
    <location>
        <begin position="87"/>
        <end position="98"/>
    </location>
</feature>
<dbReference type="Proteomes" id="UP000193240">
    <property type="component" value="Unassembled WGS sequence"/>
</dbReference>
<dbReference type="GO" id="GO:0003677">
    <property type="term" value="F:DNA binding"/>
    <property type="evidence" value="ECO:0007669"/>
    <property type="project" value="UniProtKB-KW"/>
</dbReference>
<evidence type="ECO:0000256" key="1">
    <source>
        <dbReference type="ARBA" id="ARBA00004123"/>
    </source>
</evidence>